<accession>A0A542DG90</accession>
<dbReference type="SUPFAM" id="SSF52777">
    <property type="entry name" value="CoA-dependent acyltransferases"/>
    <property type="match status" value="2"/>
</dbReference>
<dbReference type="Gene3D" id="3.30.559.10">
    <property type="entry name" value="Chloramphenicol acetyltransferase-like domain"/>
    <property type="match status" value="1"/>
</dbReference>
<dbReference type="GO" id="GO:0031177">
    <property type="term" value="F:phosphopantetheine binding"/>
    <property type="evidence" value="ECO:0007669"/>
    <property type="project" value="TreeGrafter"/>
</dbReference>
<evidence type="ECO:0000313" key="3">
    <source>
        <dbReference type="Proteomes" id="UP000320876"/>
    </source>
</evidence>
<dbReference type="Gene3D" id="3.30.559.30">
    <property type="entry name" value="Nonribosomal peptide synthetase, condensation domain"/>
    <property type="match status" value="1"/>
</dbReference>
<organism evidence="2 3">
    <name type="scientific">Amycolatopsis cihanbeyliensis</name>
    <dbReference type="NCBI Taxonomy" id="1128664"/>
    <lineage>
        <taxon>Bacteria</taxon>
        <taxon>Bacillati</taxon>
        <taxon>Actinomycetota</taxon>
        <taxon>Actinomycetes</taxon>
        <taxon>Pseudonocardiales</taxon>
        <taxon>Pseudonocardiaceae</taxon>
        <taxon>Amycolatopsis</taxon>
    </lineage>
</organism>
<reference evidence="2 3" key="1">
    <citation type="submission" date="2019-06" db="EMBL/GenBank/DDBJ databases">
        <title>Sequencing the genomes of 1000 actinobacteria strains.</title>
        <authorList>
            <person name="Klenk H.-P."/>
        </authorList>
    </citation>
    <scope>NUCLEOTIDE SEQUENCE [LARGE SCALE GENOMIC DNA]</scope>
    <source>
        <strain evidence="2 3">DSM 45679</strain>
    </source>
</reference>
<dbReference type="GO" id="GO:0043041">
    <property type="term" value="P:amino acid activation for nonribosomal peptide biosynthetic process"/>
    <property type="evidence" value="ECO:0007669"/>
    <property type="project" value="TreeGrafter"/>
</dbReference>
<feature type="domain" description="Condensation" evidence="1">
    <location>
        <begin position="61"/>
        <end position="378"/>
    </location>
</feature>
<dbReference type="Proteomes" id="UP000320876">
    <property type="component" value="Unassembled WGS sequence"/>
</dbReference>
<gene>
    <name evidence="2" type="ORF">FB471_1820</name>
</gene>
<name>A0A542DG90_AMYCI</name>
<dbReference type="PANTHER" id="PTHR45527:SF14">
    <property type="entry name" value="PLIPASTATIN SYNTHASE SUBUNIT B"/>
    <property type="match status" value="1"/>
</dbReference>
<dbReference type="GO" id="GO:0008610">
    <property type="term" value="P:lipid biosynthetic process"/>
    <property type="evidence" value="ECO:0007669"/>
    <property type="project" value="UniProtKB-ARBA"/>
</dbReference>
<dbReference type="GO" id="GO:0005829">
    <property type="term" value="C:cytosol"/>
    <property type="evidence" value="ECO:0007669"/>
    <property type="project" value="TreeGrafter"/>
</dbReference>
<evidence type="ECO:0000313" key="2">
    <source>
        <dbReference type="EMBL" id="TQJ02103.1"/>
    </source>
</evidence>
<dbReference type="PANTHER" id="PTHR45527">
    <property type="entry name" value="NONRIBOSOMAL PEPTIDE SYNTHETASE"/>
    <property type="match status" value="1"/>
</dbReference>
<dbReference type="AlphaFoldDB" id="A0A542DG90"/>
<dbReference type="GO" id="GO:0044550">
    <property type="term" value="P:secondary metabolite biosynthetic process"/>
    <property type="evidence" value="ECO:0007669"/>
    <property type="project" value="TreeGrafter"/>
</dbReference>
<dbReference type="InterPro" id="IPR001242">
    <property type="entry name" value="Condensation_dom"/>
</dbReference>
<dbReference type="EMBL" id="VFML01000001">
    <property type="protein sequence ID" value="TQJ02103.1"/>
    <property type="molecule type" value="Genomic_DNA"/>
</dbReference>
<comment type="caution">
    <text evidence="2">The sequence shown here is derived from an EMBL/GenBank/DDBJ whole genome shotgun (WGS) entry which is preliminary data.</text>
</comment>
<dbReference type="Pfam" id="PF00668">
    <property type="entry name" value="Condensation"/>
    <property type="match status" value="1"/>
</dbReference>
<sequence>MRFTEISDYQVRPGRLTEWRPRAEEAAWVDDPRPPSYVQEAHLRNARAQRDSGRGTPTWLATAFELPGRLDPEALESALLAWTDRHETLRSSLRCVPSPRGGTDLRRRTLAGGAVSIERRLIGEVARADEVGKHVEELFDHATSPLDWPPYVFVTVERPDSSTIYLGLDHTNVDGYSILLIAHEIRELYAAAVAGDRAELAETGSYLEFSRLERDEASVIGGEHETIAAWREFVRTEGGELPAFPLAVGGRQEVPVPQSSTCTWLLDPDQADSFEAACRKGGEGFFAGVLACLGIAGHEVSGRPSFRALAPFHTRSEARWAASLGWYIGLIPLHIRVAGEGNFHNLTRSAAAAARDRRPMAKVPFARVCEVLDLPLEPRFVVSYMDMRRTPGAREWREWNTCAFHSRMTGSDEVYVWIHRNHEGVYVTCRYPDTEAGNRNVLRYIGHLRRVIDEIAARGSYAIAGLPAIPPADIAIHW</sequence>
<keyword evidence="3" id="KW-1185">Reference proteome</keyword>
<dbReference type="OrthoDB" id="9789603at2"/>
<protein>
    <submittedName>
        <fullName evidence="2">Condensation domain-containing protein</fullName>
    </submittedName>
</protein>
<dbReference type="InterPro" id="IPR023213">
    <property type="entry name" value="CAT-like_dom_sf"/>
</dbReference>
<evidence type="ECO:0000259" key="1">
    <source>
        <dbReference type="Pfam" id="PF00668"/>
    </source>
</evidence>
<proteinExistence type="predicted"/>
<dbReference type="RefSeq" id="WP_141996876.1">
    <property type="nucleotide sequence ID" value="NZ_VFML01000001.1"/>
</dbReference>
<dbReference type="GO" id="GO:0003824">
    <property type="term" value="F:catalytic activity"/>
    <property type="evidence" value="ECO:0007669"/>
    <property type="project" value="InterPro"/>
</dbReference>